<proteinExistence type="predicted"/>
<dbReference type="KEGG" id="sbz:A464_4522"/>
<dbReference type="PATRIC" id="fig|1197719.3.peg.4518"/>
<dbReference type="RefSeq" id="WP_020846008.1">
    <property type="nucleotide sequence ID" value="NC_021870.1"/>
</dbReference>
<dbReference type="Proteomes" id="UP000015042">
    <property type="component" value="Chromosome"/>
</dbReference>
<dbReference type="eggNOG" id="COG1403">
    <property type="taxonomic scope" value="Bacteria"/>
</dbReference>
<reference evidence="1 2" key="1">
    <citation type="submission" date="2013-07" db="EMBL/GenBank/DDBJ databases">
        <title>Genome sequence of Salmonella bongori N268-08 - a rare clinical isolate.</title>
        <authorList>
            <person name="Marti R."/>
            <person name="Hagens S."/>
            <person name="Loessner M.J."/>
            <person name="Klumpp J."/>
        </authorList>
    </citation>
    <scope>NUCLEOTIDE SEQUENCE [LARGE SCALE GENOMIC DNA]</scope>
    <source>
        <strain evidence="1 2">N268-08</strain>
    </source>
</reference>
<evidence type="ECO:0000313" key="2">
    <source>
        <dbReference type="Proteomes" id="UP000015042"/>
    </source>
</evidence>
<name>S5N488_SALBN</name>
<dbReference type="AlphaFoldDB" id="S5N488"/>
<organism evidence="1 2">
    <name type="scientific">Salmonella bongori N268-08</name>
    <dbReference type="NCBI Taxonomy" id="1197719"/>
    <lineage>
        <taxon>Bacteria</taxon>
        <taxon>Pseudomonadati</taxon>
        <taxon>Pseudomonadota</taxon>
        <taxon>Gammaproteobacteria</taxon>
        <taxon>Enterobacterales</taxon>
        <taxon>Enterobacteriaceae</taxon>
        <taxon>Salmonella</taxon>
    </lineage>
</organism>
<accession>S5N488</accession>
<gene>
    <name evidence="1" type="ORF">A464_4522</name>
</gene>
<evidence type="ECO:0000313" key="1">
    <source>
        <dbReference type="EMBL" id="AGR61704.1"/>
    </source>
</evidence>
<dbReference type="Gene3D" id="1.10.30.50">
    <property type="match status" value="1"/>
</dbReference>
<sequence>MKRMNKPNDNAMEVFALCISKVKDVNLRRNLGDIKQLINQAAIEYDEHAQNADLYRVPQSININDNITKVVMEKVYTQRMAKASSPGRNVYDRLRSSAEFNLCPLCGHRQVKTLDHYLPKSNYSKHVVMPFNLIPACSDCNKDKLDVVALDKESQTLHPYYDNVTEYQWLFAEVIEGEPASAHFYTRDVPEYDDVLNSRIRNHFEIFKLNSLYVSQSGVLLSNLRYRVIDLYERGGSEAVTDYFCAEAESRVRYCLNSWETAIYLALSESEWYCNGGFR</sequence>
<protein>
    <submittedName>
        <fullName evidence="1">Putative EA31 gene protein phage lambda</fullName>
    </submittedName>
</protein>
<dbReference type="HOGENOM" id="CLU_069622_1_0_6"/>
<dbReference type="EMBL" id="CP006608">
    <property type="protein sequence ID" value="AGR61704.1"/>
    <property type="molecule type" value="Genomic_DNA"/>
</dbReference>